<evidence type="ECO:0000256" key="6">
    <source>
        <dbReference type="ARBA" id="ARBA00023002"/>
    </source>
</evidence>
<evidence type="ECO:0000256" key="4">
    <source>
        <dbReference type="ARBA" id="ARBA00022630"/>
    </source>
</evidence>
<dbReference type="AlphaFoldDB" id="A0A1Q8ZNQ8"/>
<dbReference type="GO" id="GO:0071949">
    <property type="term" value="F:FAD binding"/>
    <property type="evidence" value="ECO:0007669"/>
    <property type="project" value="InterPro"/>
</dbReference>
<keyword evidence="10" id="KW-1185">Reference proteome</keyword>
<dbReference type="NCBIfam" id="TIGR01988">
    <property type="entry name" value="Ubi-OHases"/>
    <property type="match status" value="1"/>
</dbReference>
<evidence type="ECO:0000259" key="8">
    <source>
        <dbReference type="Pfam" id="PF01494"/>
    </source>
</evidence>
<proteinExistence type="inferred from homology"/>
<dbReference type="InterPro" id="IPR010971">
    <property type="entry name" value="UbiH/COQ6"/>
</dbReference>
<comment type="cofactor">
    <cofactor evidence="1">
        <name>FAD</name>
        <dbReference type="ChEBI" id="CHEBI:57692"/>
    </cofactor>
</comment>
<dbReference type="InterPro" id="IPR036188">
    <property type="entry name" value="FAD/NAD-bd_sf"/>
</dbReference>
<name>A0A1Q8ZNQ8_9HYPH</name>
<dbReference type="SUPFAM" id="SSF51905">
    <property type="entry name" value="FAD/NAD(P)-binding domain"/>
    <property type="match status" value="1"/>
</dbReference>
<evidence type="ECO:0000256" key="5">
    <source>
        <dbReference type="ARBA" id="ARBA00022827"/>
    </source>
</evidence>
<keyword evidence="5" id="KW-0274">FAD</keyword>
<protein>
    <submittedName>
        <fullName evidence="9">2-octaprenyl-6-methoxyphenyl hydroxylase</fullName>
    </submittedName>
</protein>
<evidence type="ECO:0000256" key="3">
    <source>
        <dbReference type="ARBA" id="ARBA00005349"/>
    </source>
</evidence>
<keyword evidence="6" id="KW-0560">Oxidoreductase</keyword>
<comment type="caution">
    <text evidence="9">The sequence shown here is derived from an EMBL/GenBank/DDBJ whole genome shotgun (WGS) entry which is preliminary data.</text>
</comment>
<dbReference type="NCBIfam" id="NF005691">
    <property type="entry name" value="PRK07494.1"/>
    <property type="match status" value="1"/>
</dbReference>
<evidence type="ECO:0000256" key="2">
    <source>
        <dbReference type="ARBA" id="ARBA00004749"/>
    </source>
</evidence>
<feature type="domain" description="FAD-binding" evidence="8">
    <location>
        <begin position="16"/>
        <end position="317"/>
    </location>
</feature>
<evidence type="ECO:0000256" key="7">
    <source>
        <dbReference type="ARBA" id="ARBA00023033"/>
    </source>
</evidence>
<reference evidence="9 10" key="1">
    <citation type="submission" date="2016-09" db="EMBL/GenBank/DDBJ databases">
        <title>Rhizobium oryziradicis sp. nov., isolated from the root of rice.</title>
        <authorList>
            <person name="Zhao J."/>
            <person name="Zhang X."/>
        </authorList>
    </citation>
    <scope>NUCLEOTIDE SEQUENCE [LARGE SCALE GENOMIC DNA]</scope>
    <source>
        <strain evidence="9 10">N19</strain>
    </source>
</reference>
<evidence type="ECO:0000256" key="1">
    <source>
        <dbReference type="ARBA" id="ARBA00001974"/>
    </source>
</evidence>
<dbReference type="InterPro" id="IPR002938">
    <property type="entry name" value="FAD-bd"/>
</dbReference>
<dbReference type="EMBL" id="MKIM01000028">
    <property type="protein sequence ID" value="OLP43531.1"/>
    <property type="molecule type" value="Genomic_DNA"/>
</dbReference>
<dbReference type="Gene3D" id="3.50.50.60">
    <property type="entry name" value="FAD/NAD(P)-binding domain"/>
    <property type="match status" value="2"/>
</dbReference>
<dbReference type="Pfam" id="PF01494">
    <property type="entry name" value="FAD_binding_3"/>
    <property type="match status" value="1"/>
</dbReference>
<dbReference type="PANTHER" id="PTHR43876">
    <property type="entry name" value="UBIQUINONE BIOSYNTHESIS MONOOXYGENASE COQ6, MITOCHONDRIAL"/>
    <property type="match status" value="1"/>
</dbReference>
<evidence type="ECO:0000313" key="10">
    <source>
        <dbReference type="Proteomes" id="UP000186894"/>
    </source>
</evidence>
<dbReference type="GO" id="GO:0006744">
    <property type="term" value="P:ubiquinone biosynthetic process"/>
    <property type="evidence" value="ECO:0007669"/>
    <property type="project" value="UniProtKB-UniPathway"/>
</dbReference>
<dbReference type="PRINTS" id="PR00420">
    <property type="entry name" value="RNGMNOXGNASE"/>
</dbReference>
<comment type="similarity">
    <text evidence="3">Belongs to the UbiH/COQ6 family.</text>
</comment>
<comment type="pathway">
    <text evidence="2">Cofactor biosynthesis; ubiquinone biosynthesis.</text>
</comment>
<dbReference type="STRING" id="1867956.BJF95_21970"/>
<dbReference type="PANTHER" id="PTHR43876:SF7">
    <property type="entry name" value="UBIQUINONE BIOSYNTHESIS MONOOXYGENASE COQ6, MITOCHONDRIAL"/>
    <property type="match status" value="1"/>
</dbReference>
<evidence type="ECO:0000313" key="9">
    <source>
        <dbReference type="EMBL" id="OLP43531.1"/>
    </source>
</evidence>
<dbReference type="Proteomes" id="UP000186894">
    <property type="component" value="Unassembled WGS sequence"/>
</dbReference>
<dbReference type="GO" id="GO:0016705">
    <property type="term" value="F:oxidoreductase activity, acting on paired donors, with incorporation or reduction of molecular oxygen"/>
    <property type="evidence" value="ECO:0007669"/>
    <property type="project" value="InterPro"/>
</dbReference>
<dbReference type="UniPathway" id="UPA00232"/>
<accession>A0A1Q8ZNQ8</accession>
<dbReference type="GO" id="GO:0004497">
    <property type="term" value="F:monooxygenase activity"/>
    <property type="evidence" value="ECO:0007669"/>
    <property type="project" value="UniProtKB-KW"/>
</dbReference>
<gene>
    <name evidence="9" type="ORF">BJF95_21970</name>
</gene>
<sequence length="413" mass="44929">MQLGIPSRSRPVDKKEVVIVGAGLAGSVAAIALSRRGRKVALVCGKAHPQDQRTTALMDQSIRFLDRLGLWEDLQPKAEALSTMRIIDGTQRLLRAPPASFLSSEIDLPAFGYNFSNTELLATFEAAIAREPNITLYRNNASSVHFGNDDAVVTLDDGTELGADLVIGADGRKSLTREAANVSVRTWSYPQTAVVLNFAHALPHNNTSTEFHTESGPFTQVPLHGNRSSLVWVVQPKEAERLMALPMEELGKIVEQRMQSLLGQVTIENGVQAWPLSGMTALRYGKGRAVFVGEAAHAFPPIGAQGLNLSLRDVMVLDELVGEDLSKPISASIGNRFDHRRKVDVLSRTASVDLLNRSLLSPFLPVQMVRAAGIHLLSSLSPLRQFVMREGVSPGKGLGAFPEMLRSKITSRF</sequence>
<keyword evidence="4" id="KW-0285">Flavoprotein</keyword>
<organism evidence="9 10">
    <name type="scientific">Rhizobium oryziradicis</name>
    <dbReference type="NCBI Taxonomy" id="1867956"/>
    <lineage>
        <taxon>Bacteria</taxon>
        <taxon>Pseudomonadati</taxon>
        <taxon>Pseudomonadota</taxon>
        <taxon>Alphaproteobacteria</taxon>
        <taxon>Hyphomicrobiales</taxon>
        <taxon>Rhizobiaceae</taxon>
        <taxon>Rhizobium/Agrobacterium group</taxon>
        <taxon>Rhizobium</taxon>
    </lineage>
</organism>
<keyword evidence="7" id="KW-0503">Monooxygenase</keyword>
<dbReference type="InterPro" id="IPR051205">
    <property type="entry name" value="UbiH/COQ6_monooxygenase"/>
</dbReference>